<keyword evidence="2" id="KW-1185">Reference proteome</keyword>
<evidence type="ECO:0000313" key="1">
    <source>
        <dbReference type="EMBL" id="MBC8745912.1"/>
    </source>
</evidence>
<organism evidence="1 2">
    <name type="scientific">Paraburkholderia podalyriae</name>
    <dbReference type="NCBI Taxonomy" id="1938811"/>
    <lineage>
        <taxon>Bacteria</taxon>
        <taxon>Pseudomonadati</taxon>
        <taxon>Pseudomonadota</taxon>
        <taxon>Betaproteobacteria</taxon>
        <taxon>Burkholderiales</taxon>
        <taxon>Burkholderiaceae</taxon>
        <taxon>Paraburkholderia</taxon>
    </lineage>
</organism>
<evidence type="ECO:0000313" key="2">
    <source>
        <dbReference type="Proteomes" id="UP000736373"/>
    </source>
</evidence>
<proteinExistence type="predicted"/>
<comment type="caution">
    <text evidence="1">The sequence shown here is derived from an EMBL/GenBank/DDBJ whole genome shotgun (WGS) entry which is preliminary data.</text>
</comment>
<dbReference type="EMBL" id="VZQQ01000003">
    <property type="protein sequence ID" value="MBC8745912.1"/>
    <property type="molecule type" value="Genomic_DNA"/>
</dbReference>
<dbReference type="Proteomes" id="UP000736373">
    <property type="component" value="Unassembled WGS sequence"/>
</dbReference>
<accession>A0ABR7PHU9</accession>
<protein>
    <submittedName>
        <fullName evidence="1">Uncharacterized protein</fullName>
    </submittedName>
</protein>
<gene>
    <name evidence="1" type="ORF">F6X42_04490</name>
</gene>
<name>A0ABR7PHU9_9BURK</name>
<reference evidence="1 2" key="1">
    <citation type="submission" date="2019-09" db="EMBL/GenBank/DDBJ databases">
        <title>Paraburkholderia podalyriae sp. nov., A South African Podalyria-associated rhizobium.</title>
        <authorList>
            <person name="Mavima L."/>
            <person name="Beukes C.W."/>
            <person name="Palmer M."/>
            <person name="De Meyer S.E."/>
            <person name="James E.K."/>
            <person name="Maluk M."/>
            <person name="Avontuur J.R."/>
            <person name="Chan W.Y."/>
            <person name="Venter S.N."/>
            <person name="Steenkamp E.T."/>
        </authorList>
    </citation>
    <scope>NUCLEOTIDE SEQUENCE [LARGE SCALE GENOMIC DNA]</scope>
    <source>
        <strain evidence="1 2">WC7.3b</strain>
    </source>
</reference>
<sequence length="66" mass="7330">MSRISVDASQARRVREIFVAWRRGQGWTIVSEPPESAGIDGLVIFSSVPDEFLGVLQSQDIHYIVG</sequence>
<dbReference type="RefSeq" id="WP_187633048.1">
    <property type="nucleotide sequence ID" value="NZ_VZQQ01000003.1"/>
</dbReference>